<comment type="caution">
    <text evidence="2">The sequence shown here is derived from an EMBL/GenBank/DDBJ whole genome shotgun (WGS) entry which is preliminary data.</text>
</comment>
<evidence type="ECO:0000313" key="3">
    <source>
        <dbReference type="Proteomes" id="UP001551695"/>
    </source>
</evidence>
<evidence type="ECO:0008006" key="4">
    <source>
        <dbReference type="Google" id="ProtNLM"/>
    </source>
</evidence>
<feature type="transmembrane region" description="Helical" evidence="1">
    <location>
        <begin position="336"/>
        <end position="358"/>
    </location>
</feature>
<dbReference type="EMBL" id="JBFAKC010000012">
    <property type="protein sequence ID" value="MEV0710780.1"/>
    <property type="molecule type" value="Genomic_DNA"/>
</dbReference>
<feature type="transmembrane region" description="Helical" evidence="1">
    <location>
        <begin position="90"/>
        <end position="108"/>
    </location>
</feature>
<feature type="transmembrane region" description="Helical" evidence="1">
    <location>
        <begin position="378"/>
        <end position="404"/>
    </location>
</feature>
<feature type="transmembrane region" description="Helical" evidence="1">
    <location>
        <begin position="56"/>
        <end position="78"/>
    </location>
</feature>
<feature type="transmembrane region" description="Helical" evidence="1">
    <location>
        <begin position="217"/>
        <end position="248"/>
    </location>
</feature>
<reference evidence="2 3" key="1">
    <citation type="submission" date="2024-06" db="EMBL/GenBank/DDBJ databases">
        <title>The Natural Products Discovery Center: Release of the First 8490 Sequenced Strains for Exploring Actinobacteria Biosynthetic Diversity.</title>
        <authorList>
            <person name="Kalkreuter E."/>
            <person name="Kautsar S.A."/>
            <person name="Yang D."/>
            <person name="Bader C.D."/>
            <person name="Teijaro C.N."/>
            <person name="Fluegel L."/>
            <person name="Davis C.M."/>
            <person name="Simpson J.R."/>
            <person name="Lauterbach L."/>
            <person name="Steele A.D."/>
            <person name="Gui C."/>
            <person name="Meng S."/>
            <person name="Li G."/>
            <person name="Viehrig K."/>
            <person name="Ye F."/>
            <person name="Su P."/>
            <person name="Kiefer A.F."/>
            <person name="Nichols A."/>
            <person name="Cepeda A.J."/>
            <person name="Yan W."/>
            <person name="Fan B."/>
            <person name="Jiang Y."/>
            <person name="Adhikari A."/>
            <person name="Zheng C.-J."/>
            <person name="Schuster L."/>
            <person name="Cowan T.M."/>
            <person name="Smanski M.J."/>
            <person name="Chevrette M.G."/>
            <person name="De Carvalho L.P.S."/>
            <person name="Shen B."/>
        </authorList>
    </citation>
    <scope>NUCLEOTIDE SEQUENCE [LARGE SCALE GENOMIC DNA]</scope>
    <source>
        <strain evidence="2 3">NPDC050403</strain>
    </source>
</reference>
<feature type="transmembrane region" description="Helical" evidence="1">
    <location>
        <begin position="416"/>
        <end position="436"/>
    </location>
</feature>
<dbReference type="Proteomes" id="UP001551695">
    <property type="component" value="Unassembled WGS sequence"/>
</dbReference>
<feature type="transmembrane region" description="Helical" evidence="1">
    <location>
        <begin position="304"/>
        <end position="329"/>
    </location>
</feature>
<sequence length="485" mass="51693">MERESAQQPRFRWRGEITAAGIAAALVAAAFIVPRIHSEQWRATLYAGSAPIFGNWLPHIGWGTGPAVIVACLVIVRGPDLAARLPWRRLLVTAWLTALAWAFALAMVDGWRRGFTDHLTDGHEYLHEVPGITDIPAALRGFSDRILDFQPDSWTTHVSGHPPAALLFFVALDRIGLGGGTWAATACLVIGTSTVVAVAVTLRALGAEERARTVLPYLALAPAAIWIAVSADAMFAGVTAWAVALLAIATRHRAARTPAGEISAAESAVSHHTVRGRSEFRTAETVITAPQRGGRPLIAASAGVLFGLGIYLNYGLVLMAFPAVAVLIAGRTARPLLPAAAGAAAVVAVFTASGFWWFDGYHLVIERYYQGIATERPYSYYWWGNLAATLCAVGLATAAGLARALAPRTLRALDPAALLVVAALCAIITADISGLSKAETERIWLPFDVWLLAATALLPRSHARVWLAIQAAGTLTLVHLVLTNW</sequence>
<keyword evidence="1" id="KW-0812">Transmembrane</keyword>
<name>A0ABV3FZZ0_9NOCA</name>
<gene>
    <name evidence="2" type="ORF">AB0I48_24750</name>
</gene>
<keyword evidence="1" id="KW-0472">Membrane</keyword>
<feature type="transmembrane region" description="Helical" evidence="1">
    <location>
        <begin position="17"/>
        <end position="36"/>
    </location>
</feature>
<evidence type="ECO:0000256" key="1">
    <source>
        <dbReference type="SAM" id="Phobius"/>
    </source>
</evidence>
<organism evidence="2 3">
    <name type="scientific">Nocardia aurea</name>
    <dbReference type="NCBI Taxonomy" id="2144174"/>
    <lineage>
        <taxon>Bacteria</taxon>
        <taxon>Bacillati</taxon>
        <taxon>Actinomycetota</taxon>
        <taxon>Actinomycetes</taxon>
        <taxon>Mycobacteriales</taxon>
        <taxon>Nocardiaceae</taxon>
        <taxon>Nocardia</taxon>
    </lineage>
</organism>
<proteinExistence type="predicted"/>
<feature type="transmembrane region" description="Helical" evidence="1">
    <location>
        <begin position="182"/>
        <end position="205"/>
    </location>
</feature>
<accession>A0ABV3FZZ0</accession>
<protein>
    <recommendedName>
        <fullName evidence="4">Integral membrane protein</fullName>
    </recommendedName>
</protein>
<keyword evidence="1" id="KW-1133">Transmembrane helix</keyword>
<evidence type="ECO:0000313" key="2">
    <source>
        <dbReference type="EMBL" id="MEV0710780.1"/>
    </source>
</evidence>
<keyword evidence="3" id="KW-1185">Reference proteome</keyword>